<evidence type="ECO:0000259" key="2">
    <source>
        <dbReference type="Pfam" id="PF03816"/>
    </source>
</evidence>
<comment type="caution">
    <text evidence="3">The sequence shown here is derived from an EMBL/GenBank/DDBJ whole genome shotgun (WGS) entry which is preliminary data.</text>
</comment>
<dbReference type="OrthoDB" id="5171929at2"/>
<dbReference type="PANTHER" id="PTHR33392">
    <property type="entry name" value="POLYISOPRENYL-TEICHOIC ACID--PEPTIDOGLYCAN TEICHOIC ACID TRANSFERASE TAGU"/>
    <property type="match status" value="1"/>
</dbReference>
<sequence>MPRWGKVLTTLLVVLALVAGSVTVTTGFLAYRFNDLVGRDDVLAEAAALPPITAKPEYNSWVHTSKSSKAPVRPAAAAGSARNVLVLGVDTRKGWSEGQSRSDTIMLVHVDGTGSAASVVSIPRDSYVYIPPVAGKWSGGKTKVNAAYAWGGAPLVVQVVSHLTGLTIDNVVRVDFAGVRTITDVVGGIDVKIAKTVRDKRTGVTFKAGKHHLDGRMAEVYVRQRYGLPNGDFDRVKRQQQYLRALAQKVTSLGIAANPMKLDAFVSAIAGSLVVDSGMNLAATFQDLSGLRPDDLAFTTLPSSGFVRTAAGTANELSVAECSELFAALHTDTMADYFVANPAFSGTVGA</sequence>
<dbReference type="AlphaFoldDB" id="A0A327ZIL1"/>
<keyword evidence="4" id="KW-1185">Reference proteome</keyword>
<protein>
    <submittedName>
        <fullName evidence="3">LytR family transcriptional attenuator</fullName>
    </submittedName>
</protein>
<proteinExistence type="inferred from homology"/>
<gene>
    <name evidence="3" type="ORF">B0I29_102344</name>
</gene>
<dbReference type="RefSeq" id="WP_111648010.1">
    <property type="nucleotide sequence ID" value="NZ_JACHWI010000003.1"/>
</dbReference>
<dbReference type="Pfam" id="PF03816">
    <property type="entry name" value="LytR_cpsA_psr"/>
    <property type="match status" value="1"/>
</dbReference>
<dbReference type="InterPro" id="IPR050922">
    <property type="entry name" value="LytR/CpsA/Psr_CW_biosynth"/>
</dbReference>
<comment type="similarity">
    <text evidence="1">Belongs to the LytR/CpsA/Psr (LCP) family.</text>
</comment>
<dbReference type="Proteomes" id="UP000249341">
    <property type="component" value="Unassembled WGS sequence"/>
</dbReference>
<name>A0A327ZIL1_9ACTN</name>
<dbReference type="NCBIfam" id="TIGR00350">
    <property type="entry name" value="lytR_cpsA_psr"/>
    <property type="match status" value="1"/>
</dbReference>
<reference evidence="3 4" key="1">
    <citation type="submission" date="2018-06" db="EMBL/GenBank/DDBJ databases">
        <title>Genomic Encyclopedia of Type Strains, Phase III (KMG-III): the genomes of soil and plant-associated and newly described type strains.</title>
        <authorList>
            <person name="Whitman W."/>
        </authorList>
    </citation>
    <scope>NUCLEOTIDE SEQUENCE [LARGE SCALE GENOMIC DNA]</scope>
    <source>
        <strain evidence="3 4">CGMCC 4.7090</strain>
    </source>
</reference>
<organism evidence="3 4">
    <name type="scientific">Actinoplanes lutulentus</name>
    <dbReference type="NCBI Taxonomy" id="1287878"/>
    <lineage>
        <taxon>Bacteria</taxon>
        <taxon>Bacillati</taxon>
        <taxon>Actinomycetota</taxon>
        <taxon>Actinomycetes</taxon>
        <taxon>Micromonosporales</taxon>
        <taxon>Micromonosporaceae</taxon>
        <taxon>Actinoplanes</taxon>
    </lineage>
</organism>
<dbReference type="EMBL" id="QLMJ01000002">
    <property type="protein sequence ID" value="RAK42519.1"/>
    <property type="molecule type" value="Genomic_DNA"/>
</dbReference>
<dbReference type="Gene3D" id="3.40.630.190">
    <property type="entry name" value="LCP protein"/>
    <property type="match status" value="1"/>
</dbReference>
<accession>A0A327ZIL1</accession>
<dbReference type="InterPro" id="IPR004474">
    <property type="entry name" value="LytR_CpsA_psr"/>
</dbReference>
<dbReference type="PANTHER" id="PTHR33392:SF6">
    <property type="entry name" value="POLYISOPRENYL-TEICHOIC ACID--PEPTIDOGLYCAN TEICHOIC ACID TRANSFERASE TAGU"/>
    <property type="match status" value="1"/>
</dbReference>
<feature type="domain" description="Cell envelope-related transcriptional attenuator" evidence="2">
    <location>
        <begin position="101"/>
        <end position="251"/>
    </location>
</feature>
<evidence type="ECO:0000313" key="4">
    <source>
        <dbReference type="Proteomes" id="UP000249341"/>
    </source>
</evidence>
<evidence type="ECO:0000256" key="1">
    <source>
        <dbReference type="ARBA" id="ARBA00006068"/>
    </source>
</evidence>
<evidence type="ECO:0000313" key="3">
    <source>
        <dbReference type="EMBL" id="RAK42519.1"/>
    </source>
</evidence>